<evidence type="ECO:0000313" key="1">
    <source>
        <dbReference type="EMBL" id="OQM49806.1"/>
    </source>
</evidence>
<reference evidence="1 2" key="1">
    <citation type="submission" date="2017-03" db="EMBL/GenBank/DDBJ databases">
        <title>Maternal inheritance of bifidobacteria.</title>
        <authorList>
            <person name="Lugli G.A."/>
            <person name="Duranti S."/>
            <person name="Milani C."/>
            <person name="Mancabelli L."/>
        </authorList>
    </citation>
    <scope>NUCLEOTIDE SEQUENCE [LARGE SCALE GENOMIC DNA]</scope>
    <source>
        <strain evidence="1 2">1899B</strain>
    </source>
</reference>
<protein>
    <submittedName>
        <fullName evidence="1">Uncharacterized protein</fullName>
    </submittedName>
</protein>
<dbReference type="Proteomes" id="UP000192666">
    <property type="component" value="Unassembled WGS sequence"/>
</dbReference>
<evidence type="ECO:0000313" key="2">
    <source>
        <dbReference type="Proteomes" id="UP000192666"/>
    </source>
</evidence>
<dbReference type="AlphaFoldDB" id="A0A1V8PMC2"/>
<dbReference type="RefSeq" id="WP_256866234.1">
    <property type="nucleotide sequence ID" value="NZ_NAQA01000006.1"/>
</dbReference>
<dbReference type="NCBIfam" id="NF040910">
    <property type="entry name" value="CD1375_fam"/>
    <property type="match status" value="1"/>
</dbReference>
<name>A0A1V8PMC2_9BIFI</name>
<sequence length="44" mass="4678">MSKAMIRVYARLVIAGRKTIDDVPAAGREAVRAYIAGLDEGSGE</sequence>
<organism evidence="1 2">
    <name type="scientific">Bifidobacterium catenulatum</name>
    <dbReference type="NCBI Taxonomy" id="1686"/>
    <lineage>
        <taxon>Bacteria</taxon>
        <taxon>Bacillati</taxon>
        <taxon>Actinomycetota</taxon>
        <taxon>Actinomycetes</taxon>
        <taxon>Bifidobacteriales</taxon>
        <taxon>Bifidobacteriaceae</taxon>
        <taxon>Bifidobacterium</taxon>
    </lineage>
</organism>
<accession>A0A1V8PMC2</accession>
<dbReference type="InterPro" id="IPR047907">
    <property type="entry name" value="CD1375-like"/>
</dbReference>
<gene>
    <name evidence="1" type="ORF">B5782_1555</name>
</gene>
<comment type="caution">
    <text evidence="1">The sequence shown here is derived from an EMBL/GenBank/DDBJ whole genome shotgun (WGS) entry which is preliminary data.</text>
</comment>
<proteinExistence type="predicted"/>
<dbReference type="EMBL" id="NAQA01000006">
    <property type="protein sequence ID" value="OQM49806.1"/>
    <property type="molecule type" value="Genomic_DNA"/>
</dbReference>